<organism evidence="3 4">
    <name type="scientific">Halobacterium jilantaiense</name>
    <dbReference type="NCBI Taxonomy" id="355548"/>
    <lineage>
        <taxon>Archaea</taxon>
        <taxon>Methanobacteriati</taxon>
        <taxon>Methanobacteriota</taxon>
        <taxon>Stenosarchaea group</taxon>
        <taxon>Halobacteria</taxon>
        <taxon>Halobacteriales</taxon>
        <taxon>Halobacteriaceae</taxon>
        <taxon>Halobacterium</taxon>
    </lineage>
</organism>
<reference evidence="3 4" key="1">
    <citation type="submission" date="2016-10" db="EMBL/GenBank/DDBJ databases">
        <authorList>
            <person name="de Groot N.N."/>
        </authorList>
    </citation>
    <scope>NUCLEOTIDE SEQUENCE [LARGE SCALE GENOMIC DNA]</scope>
    <source>
        <strain evidence="3 4">CGMCC 1.5337</strain>
    </source>
</reference>
<dbReference type="RefSeq" id="WP_089670161.1">
    <property type="nucleotide sequence ID" value="NZ_FOJA01000001.1"/>
</dbReference>
<dbReference type="AlphaFoldDB" id="A0A1I0QRP6"/>
<accession>A0A1I0QRP6</accession>
<evidence type="ECO:0000313" key="4">
    <source>
        <dbReference type="Proteomes" id="UP000198518"/>
    </source>
</evidence>
<dbReference type="Pfam" id="PF12770">
    <property type="entry name" value="CHAT"/>
    <property type="match status" value="1"/>
</dbReference>
<feature type="region of interest" description="Disordered" evidence="1">
    <location>
        <begin position="1"/>
        <end position="23"/>
    </location>
</feature>
<evidence type="ECO:0000259" key="2">
    <source>
        <dbReference type="Pfam" id="PF12770"/>
    </source>
</evidence>
<dbReference type="Proteomes" id="UP000198518">
    <property type="component" value="Unassembled WGS sequence"/>
</dbReference>
<sequence>MTERERPAGGPTSDDATSLGTVTVPRTPAGVAAAVTHAAAAHDTTGVGRSLRANRSRPPAVEFGDRLAVPTAVAAETPETGIELRLPASLRSVFVGAPLAFYLGADVSVVDDATPRLLASATGVDRELGDLTSDVPDLLARAFWLDCLIREASTGAELAEGDALDALGLDPDRLVAQSPADRLAAYLDAPFERVADRLPEWHLAMHVAPTYDHATALPYLLDRLAFVFPPETASLDRQELVSRSLDDFYRGAPGPVASVEMLDPVDRPGRTQGWLADGTPVDAFKTQPVAYRNHDRYRAADRDGMSVAVVLNDRGMAGEHDAVADIYETRASDLPMDVSFHERLTRRELADLLADHHEFVHYIGHCEVEGLRCADGHLAASDLGETNVETFFLNACGSYHEGTALVEAGSVAGAVTLRKVLDEQAAKVGTAFARLLLAGFPIVAALRLARRRIRMGKDYAVVGDGTQTLAATDDRDARVAHVERLDDDRYRVAWEHQSLTRHGDGFTTPTPGDGRRRLCGNPSTTTTDGTSLASALADADAPVVLDGRFHWADEAAAVVDPSRHP</sequence>
<proteinExistence type="predicted"/>
<feature type="region of interest" description="Disordered" evidence="1">
    <location>
        <begin position="501"/>
        <end position="531"/>
    </location>
</feature>
<feature type="domain" description="CHAT" evidence="2">
    <location>
        <begin position="310"/>
        <end position="459"/>
    </location>
</feature>
<keyword evidence="4" id="KW-1185">Reference proteome</keyword>
<dbReference type="EMBL" id="FOJA01000001">
    <property type="protein sequence ID" value="SEW30049.1"/>
    <property type="molecule type" value="Genomic_DNA"/>
</dbReference>
<feature type="compositionally biased region" description="Polar residues" evidence="1">
    <location>
        <begin position="521"/>
        <end position="530"/>
    </location>
</feature>
<dbReference type="STRING" id="355548.SAMN04487945_2889"/>
<evidence type="ECO:0000313" key="3">
    <source>
        <dbReference type="EMBL" id="SEW30049.1"/>
    </source>
</evidence>
<name>A0A1I0QRP6_9EURY</name>
<evidence type="ECO:0000256" key="1">
    <source>
        <dbReference type="SAM" id="MobiDB-lite"/>
    </source>
</evidence>
<dbReference type="InterPro" id="IPR024983">
    <property type="entry name" value="CHAT_dom"/>
</dbReference>
<gene>
    <name evidence="3" type="ORF">SAMN04487945_2889</name>
</gene>
<protein>
    <submittedName>
        <fullName evidence="3">CHAT domain-containing protein</fullName>
    </submittedName>
</protein>